<gene>
    <name evidence="7" type="primary">MK67I</name>
    <name evidence="7" type="ORF">TR124179</name>
</gene>
<evidence type="ECO:0000256" key="3">
    <source>
        <dbReference type="ARBA" id="ARBA00023242"/>
    </source>
</evidence>
<keyword evidence="3" id="KW-0539">Nucleus</keyword>
<evidence type="ECO:0000256" key="5">
    <source>
        <dbReference type="SAM" id="MobiDB-lite"/>
    </source>
</evidence>
<sequence>MRRSARISSPRFACLRVSHLPKHFEETELKKYFGQFGPVHGVYVPRSIKSLRPKGLALVLVNKEAASIIATTVHNVLNFNRIMKCEIVDSYDPLIFTRKSRQVTNAMKEKRRRLKDAVKSSSKTARGKTAPGAHRRISSFRNRIAALKKKLPNYEFQKVET</sequence>
<protein>
    <submittedName>
        <fullName evidence="7">MKI67 FHA domain-interacting nucleolar phosphoprotein-like</fullName>
    </submittedName>
</protein>
<comment type="subcellular location">
    <subcellularLocation>
        <location evidence="1">Nucleus</location>
        <location evidence="1">Nucleolus</location>
    </subcellularLocation>
</comment>
<dbReference type="Gene3D" id="3.30.70.330">
    <property type="match status" value="1"/>
</dbReference>
<dbReference type="PANTHER" id="PTHR46754">
    <property type="entry name" value="MKI67 FHA DOMAIN-INTERACTING NUCLEOLAR PHOSPHOPROTEIN"/>
    <property type="match status" value="1"/>
</dbReference>
<dbReference type="EMBL" id="GEEE01014537">
    <property type="protein sequence ID" value="JAP48688.1"/>
    <property type="molecule type" value="Transcribed_RNA"/>
</dbReference>
<dbReference type="GO" id="GO:0003723">
    <property type="term" value="F:RNA binding"/>
    <property type="evidence" value="ECO:0007669"/>
    <property type="project" value="UniProtKB-UniRule"/>
</dbReference>
<evidence type="ECO:0000256" key="1">
    <source>
        <dbReference type="ARBA" id="ARBA00004604"/>
    </source>
</evidence>
<feature type="region of interest" description="Disordered" evidence="5">
    <location>
        <begin position="109"/>
        <end position="135"/>
    </location>
</feature>
<evidence type="ECO:0000256" key="2">
    <source>
        <dbReference type="ARBA" id="ARBA00022884"/>
    </source>
</evidence>
<organism evidence="7">
    <name type="scientific">Schistocephalus solidus</name>
    <name type="common">Tapeworm</name>
    <dbReference type="NCBI Taxonomy" id="70667"/>
    <lineage>
        <taxon>Eukaryota</taxon>
        <taxon>Metazoa</taxon>
        <taxon>Spiralia</taxon>
        <taxon>Lophotrochozoa</taxon>
        <taxon>Platyhelminthes</taxon>
        <taxon>Cestoda</taxon>
        <taxon>Eucestoda</taxon>
        <taxon>Diphyllobothriidea</taxon>
        <taxon>Diphyllobothriidae</taxon>
        <taxon>Schistocephalus</taxon>
    </lineage>
</organism>
<proteinExistence type="predicted"/>
<dbReference type="InterPro" id="IPR000504">
    <property type="entry name" value="RRM_dom"/>
</dbReference>
<dbReference type="AlphaFoldDB" id="A0A0X3PAF2"/>
<evidence type="ECO:0000256" key="4">
    <source>
        <dbReference type="PROSITE-ProRule" id="PRU00176"/>
    </source>
</evidence>
<dbReference type="GO" id="GO:0005730">
    <property type="term" value="C:nucleolus"/>
    <property type="evidence" value="ECO:0007669"/>
    <property type="project" value="UniProtKB-SubCell"/>
</dbReference>
<reference evidence="7" key="1">
    <citation type="submission" date="2016-01" db="EMBL/GenBank/DDBJ databases">
        <title>Reference transcriptome for the parasite Schistocephalus solidus: insights into the molecular evolution of parasitism.</title>
        <authorList>
            <person name="Hebert F.O."/>
            <person name="Grambauer S."/>
            <person name="Barber I."/>
            <person name="Landry C.R."/>
            <person name="Aubin-Horth N."/>
        </authorList>
    </citation>
    <scope>NUCLEOTIDE SEQUENCE</scope>
</reference>
<evidence type="ECO:0000313" key="7">
    <source>
        <dbReference type="EMBL" id="JAP48688.1"/>
    </source>
</evidence>
<dbReference type="Pfam" id="PF00076">
    <property type="entry name" value="RRM_1"/>
    <property type="match status" value="1"/>
</dbReference>
<dbReference type="PROSITE" id="PS50102">
    <property type="entry name" value="RRM"/>
    <property type="match status" value="1"/>
</dbReference>
<keyword evidence="2 4" id="KW-0694">RNA-binding</keyword>
<accession>A0A0X3PAF2</accession>
<dbReference type="InterPro" id="IPR012677">
    <property type="entry name" value="Nucleotide-bd_a/b_plait_sf"/>
</dbReference>
<dbReference type="InterPro" id="IPR035979">
    <property type="entry name" value="RBD_domain_sf"/>
</dbReference>
<evidence type="ECO:0000259" key="6">
    <source>
        <dbReference type="PROSITE" id="PS50102"/>
    </source>
</evidence>
<feature type="domain" description="RRM" evidence="6">
    <location>
        <begin position="13"/>
        <end position="90"/>
    </location>
</feature>
<dbReference type="SUPFAM" id="SSF54928">
    <property type="entry name" value="RNA-binding domain, RBD"/>
    <property type="match status" value="1"/>
</dbReference>
<name>A0A0X3PAF2_SCHSO</name>
<dbReference type="SMART" id="SM00360">
    <property type="entry name" value="RRM"/>
    <property type="match status" value="1"/>
</dbReference>